<dbReference type="Proteomes" id="UP000217076">
    <property type="component" value="Unassembled WGS sequence"/>
</dbReference>
<organism evidence="1 2">
    <name type="scientific">Roseospirillum parvum</name>
    <dbReference type="NCBI Taxonomy" id="83401"/>
    <lineage>
        <taxon>Bacteria</taxon>
        <taxon>Pseudomonadati</taxon>
        <taxon>Pseudomonadota</taxon>
        <taxon>Alphaproteobacteria</taxon>
        <taxon>Rhodospirillales</taxon>
        <taxon>Rhodospirillaceae</taxon>
        <taxon>Roseospirillum</taxon>
    </lineage>
</organism>
<evidence type="ECO:0000313" key="2">
    <source>
        <dbReference type="Proteomes" id="UP000217076"/>
    </source>
</evidence>
<dbReference type="EMBL" id="FNCV01000001">
    <property type="protein sequence ID" value="SDG52943.1"/>
    <property type="molecule type" value="Genomic_DNA"/>
</dbReference>
<proteinExistence type="predicted"/>
<dbReference type="AlphaFoldDB" id="A0A1G7UZI0"/>
<accession>A0A1G7UZI0</accession>
<keyword evidence="2" id="KW-1185">Reference proteome</keyword>
<name>A0A1G7UZI0_9PROT</name>
<gene>
    <name evidence="1" type="ORF">SAMN05421742_101488</name>
</gene>
<dbReference type="OrthoDB" id="3034473at2"/>
<evidence type="ECO:0000313" key="1">
    <source>
        <dbReference type="EMBL" id="SDG52943.1"/>
    </source>
</evidence>
<protein>
    <submittedName>
        <fullName evidence="1">Uncharacterized protein</fullName>
    </submittedName>
</protein>
<reference evidence="2" key="1">
    <citation type="submission" date="2016-10" db="EMBL/GenBank/DDBJ databases">
        <authorList>
            <person name="Varghese N."/>
            <person name="Submissions S."/>
        </authorList>
    </citation>
    <scope>NUCLEOTIDE SEQUENCE [LARGE SCALE GENOMIC DNA]</scope>
    <source>
        <strain evidence="2">930I</strain>
    </source>
</reference>
<dbReference type="STRING" id="83401.SAMN05421742_101488"/>
<dbReference type="RefSeq" id="WP_092614812.1">
    <property type="nucleotide sequence ID" value="NZ_FNCV01000001.1"/>
</dbReference>
<sequence length="477" mass="54923">MEQSDLLQTDNLVLIVHAVDTEGPLYESTSATFQRLKHLFGLTHLPPTRATIEALRRQEIDLGGIEEKVATVVSGHLIDYNDTWDKIDRMLERLNSPRFRLKTPDSFGRGWVFNWHCLDHVGFVVNPRRRSMGFHAIFDHYAQVLRENPEWRDQIHFHFHPVSTYREAHKCATSFVNSPELHEILCRRIIERNWFPSVFRAGFQAERPDSHWFLEQWIPFDISSMAMEDHSELDAVTDFRNGRSGDWRGAPSDWSLYHPSHDDWRRPGNCRRVIGRALNVLNRIGAINQHEMDKAFARAAGGQPTVVGLASHDFRDLEAEVDFVQDLIRQAQARHPGVKVAYCEAGEAFRRALYPETLSGDAGEAPVELDLSLNPDPENDVPHLTITCRQGRAFGPQPFLAIETMSHRFIHDNLDFSLDDRRWSYAFHDDTLPLDDVRRIGVATNDKYGHTDLKVLELTRGAPSIITQTHEKKDFRQ</sequence>